<sequence>MRHSQGRLPNRTDVPEPRAERLAVVAAQDRREYTTQTHDADLVVVGGGLAGSCAAITAARAGMRVVLVQDRPVLGGNSSSEVRLWILGATAHMGNNNRFAREGGVVDEVLVENTYRNRDGNPVIFDTILLEKVVEEPGITLLLNTAMVDVEMADTGDETHRIAGVTAFCSQNSTRYEITAPYFLDASGDGALGFLAGAAFRMGAEASAEFGEKFAPTDDYGHLLGHSIYFYSKDVGHPVRFTPPSYALADLSEIPRARSFATNVDGCRLWWIEWGGRLDTVHETETIKWRLWQVVYGVWNHLKNSGEFPDAENLTLEWVGTIPGKRESRRFEGLHMLRQDDVLDQTQHADAVAFGGWSIDLHPADGVFSEKPGSNHLHARGTYQIPYRCLVSRDVDNLFLAGRIISASHVAFGSTRVMATGAHGGQAAATAAALCLREGLLPAQLLAPDLMAELQRELLRTGQHIPQHALDDPDDLGRSARITASSEYVLGSLAAAGAPVALDVDRGQLLPLEAGPVPQVGLRVDVAAPTTLRVQLRRGARADDYTPDQVVGECAIDLEPGEQLVKVDLDAELDEPAYVVLCLLANPDVAVHASDLVVTGLVPLRHGGDQVADDRIGQPGLEFWTPVRRPAGRNIALTLDPPVRLGPPAAVSNGVDRPSGSGNAWIAAPDDPTPTLRLTWDEPQVVGRVELRFDTDFDHAMESVLYTHPEDAMPQCVSAFTVRADGRVLAEVEDHHQSAYRLVLDTPVTTSDLTVEVRGVHGNAPASLFAVRCYSDPDHRIVRDPGRETAIATAGLP</sequence>
<dbReference type="Proteomes" id="UP000007962">
    <property type="component" value="Chromosome"/>
</dbReference>
<dbReference type="AlphaFoldDB" id="C5BYW6"/>
<evidence type="ECO:0000256" key="4">
    <source>
        <dbReference type="ARBA" id="ARBA00023004"/>
    </source>
</evidence>
<keyword evidence="1" id="KW-0004">4Fe-4S</keyword>
<dbReference type="GO" id="GO:0016491">
    <property type="term" value="F:oxidoreductase activity"/>
    <property type="evidence" value="ECO:0007669"/>
    <property type="project" value="UniProtKB-KW"/>
</dbReference>
<keyword evidence="5" id="KW-0411">Iron-sulfur</keyword>
<keyword evidence="2" id="KW-0479">Metal-binding</keyword>
<dbReference type="OrthoDB" id="177652at2"/>
<proteinExistence type="predicted"/>
<dbReference type="RefSeq" id="WP_015883321.1">
    <property type="nucleotide sequence ID" value="NC_012669.1"/>
</dbReference>
<keyword evidence="3" id="KW-0560">Oxidoreductase</keyword>
<dbReference type="InterPro" id="IPR036188">
    <property type="entry name" value="FAD/NAD-bd_sf"/>
</dbReference>
<dbReference type="GO" id="GO:0051539">
    <property type="term" value="F:4 iron, 4 sulfur cluster binding"/>
    <property type="evidence" value="ECO:0007669"/>
    <property type="project" value="UniProtKB-KW"/>
</dbReference>
<evidence type="ECO:0000256" key="3">
    <source>
        <dbReference type="ARBA" id="ARBA00023002"/>
    </source>
</evidence>
<dbReference type="InterPro" id="IPR039650">
    <property type="entry name" value="HdrA-like"/>
</dbReference>
<dbReference type="KEGG" id="bcv:Bcav_2836"/>
<dbReference type="eggNOG" id="COG1053">
    <property type="taxonomic scope" value="Bacteria"/>
</dbReference>
<dbReference type="PANTHER" id="PTHR43498:SF1">
    <property type="entry name" value="COB--COM HETERODISULFIDE REDUCTASE IRON-SULFUR SUBUNIT A"/>
    <property type="match status" value="1"/>
</dbReference>
<name>C5BYW6_BEUC1</name>
<keyword evidence="7" id="KW-1185">Reference proteome</keyword>
<evidence type="ECO:0000256" key="1">
    <source>
        <dbReference type="ARBA" id="ARBA00022485"/>
    </source>
</evidence>
<evidence type="ECO:0000313" key="7">
    <source>
        <dbReference type="Proteomes" id="UP000007962"/>
    </source>
</evidence>
<dbReference type="Gene3D" id="3.50.50.60">
    <property type="entry name" value="FAD/NAD(P)-binding domain"/>
    <property type="match status" value="1"/>
</dbReference>
<gene>
    <name evidence="6" type="ordered locus">Bcav_2836</name>
</gene>
<accession>C5BYW6</accession>
<dbReference type="PANTHER" id="PTHR43498">
    <property type="entry name" value="FERREDOXIN:COB-COM HETERODISULFIDE REDUCTASE SUBUNIT A"/>
    <property type="match status" value="1"/>
</dbReference>
<dbReference type="EMBL" id="CP001618">
    <property type="protein sequence ID" value="ACQ81081.1"/>
    <property type="molecule type" value="Genomic_DNA"/>
</dbReference>
<evidence type="ECO:0008006" key="8">
    <source>
        <dbReference type="Google" id="ProtNLM"/>
    </source>
</evidence>
<organism evidence="6 7">
    <name type="scientific">Beutenbergia cavernae (strain ATCC BAA-8 / DSM 12333 / CCUG 43141 / JCM 11478 / NBRC 16432 / NCIMB 13614 / HKI 0122)</name>
    <dbReference type="NCBI Taxonomy" id="471853"/>
    <lineage>
        <taxon>Bacteria</taxon>
        <taxon>Bacillati</taxon>
        <taxon>Actinomycetota</taxon>
        <taxon>Actinomycetes</taxon>
        <taxon>Micrococcales</taxon>
        <taxon>Beutenbergiaceae</taxon>
        <taxon>Beutenbergia</taxon>
    </lineage>
</organism>
<dbReference type="Pfam" id="PF12831">
    <property type="entry name" value="FAD_oxidored"/>
    <property type="match status" value="1"/>
</dbReference>
<evidence type="ECO:0000313" key="6">
    <source>
        <dbReference type="EMBL" id="ACQ81081.1"/>
    </source>
</evidence>
<dbReference type="HOGENOM" id="CLU_010695_0_0_11"/>
<evidence type="ECO:0000256" key="5">
    <source>
        <dbReference type="ARBA" id="ARBA00023014"/>
    </source>
</evidence>
<evidence type="ECO:0000256" key="2">
    <source>
        <dbReference type="ARBA" id="ARBA00022723"/>
    </source>
</evidence>
<protein>
    <recommendedName>
        <fullName evidence="8">Fumarate reductase/succinate dehydrogenase flavoprotein domain protein</fullName>
    </recommendedName>
</protein>
<keyword evidence="4" id="KW-0408">Iron</keyword>
<reference evidence="6 7" key="1">
    <citation type="journal article" date="2009" name="Stand. Genomic Sci.">
        <title>Complete genome sequence of Beutenbergia cavernae type strain (HKI 0122).</title>
        <authorList>
            <person name="Land M."/>
            <person name="Pukall R."/>
            <person name="Abt B."/>
            <person name="Goker M."/>
            <person name="Rohde M."/>
            <person name="Glavina Del Rio T."/>
            <person name="Tice H."/>
            <person name="Copeland A."/>
            <person name="Cheng J.F."/>
            <person name="Lucas S."/>
            <person name="Chen F."/>
            <person name="Nolan M."/>
            <person name="Bruce D."/>
            <person name="Goodwin L."/>
            <person name="Pitluck S."/>
            <person name="Ivanova N."/>
            <person name="Mavromatis K."/>
            <person name="Ovchinnikova G."/>
            <person name="Pati A."/>
            <person name="Chen A."/>
            <person name="Palaniappan K."/>
            <person name="Hauser L."/>
            <person name="Chang Y.J."/>
            <person name="Jefferies C.C."/>
            <person name="Saunders E."/>
            <person name="Brettin T."/>
            <person name="Detter J.C."/>
            <person name="Han C."/>
            <person name="Chain P."/>
            <person name="Bristow J."/>
            <person name="Eisen J.A."/>
            <person name="Markowitz V."/>
            <person name="Hugenholtz P."/>
            <person name="Kyrpides N.C."/>
            <person name="Klenk H.P."/>
            <person name="Lapidus A."/>
        </authorList>
    </citation>
    <scope>NUCLEOTIDE SEQUENCE [LARGE SCALE GENOMIC DNA]</scope>
    <source>
        <strain evidence="7">ATCC BAA-8 / DSM 12333 / NBRC 16432</strain>
    </source>
</reference>
<dbReference type="SUPFAM" id="SSF51905">
    <property type="entry name" value="FAD/NAD(P)-binding domain"/>
    <property type="match status" value="1"/>
</dbReference>
<dbReference type="GO" id="GO:0046872">
    <property type="term" value="F:metal ion binding"/>
    <property type="evidence" value="ECO:0007669"/>
    <property type="project" value="UniProtKB-KW"/>
</dbReference>
<dbReference type="STRING" id="471853.Bcav_2836"/>